<dbReference type="Proteomes" id="UP000683925">
    <property type="component" value="Unassembled WGS sequence"/>
</dbReference>
<evidence type="ECO:0000313" key="7">
    <source>
        <dbReference type="Proteomes" id="UP000683925"/>
    </source>
</evidence>
<dbReference type="GO" id="GO:0061665">
    <property type="term" value="F:SUMO ligase activity"/>
    <property type="evidence" value="ECO:0007669"/>
    <property type="project" value="TreeGrafter"/>
</dbReference>
<protein>
    <recommendedName>
        <fullName evidence="5">SP-RING-type domain-containing protein</fullName>
    </recommendedName>
</protein>
<dbReference type="CDD" id="cd16650">
    <property type="entry name" value="SP-RING_PIAS-like"/>
    <property type="match status" value="1"/>
</dbReference>
<dbReference type="PROSITE" id="PS51044">
    <property type="entry name" value="ZF_SP_RING"/>
    <property type="match status" value="1"/>
</dbReference>
<dbReference type="PANTHER" id="PTHR10782:SF4">
    <property type="entry name" value="TONALLI, ISOFORM E"/>
    <property type="match status" value="1"/>
</dbReference>
<dbReference type="InterPro" id="IPR004181">
    <property type="entry name" value="Znf_MIZ"/>
</dbReference>
<accession>A0A8S1WT30</accession>
<gene>
    <name evidence="6" type="ORF">POCTA_138.1.T1000064</name>
</gene>
<dbReference type="Pfam" id="PF02891">
    <property type="entry name" value="zf-MIZ"/>
    <property type="match status" value="1"/>
</dbReference>
<dbReference type="GO" id="GO:0016925">
    <property type="term" value="P:protein sumoylation"/>
    <property type="evidence" value="ECO:0007669"/>
    <property type="project" value="TreeGrafter"/>
</dbReference>
<organism evidence="6 7">
    <name type="scientific">Paramecium octaurelia</name>
    <dbReference type="NCBI Taxonomy" id="43137"/>
    <lineage>
        <taxon>Eukaryota</taxon>
        <taxon>Sar</taxon>
        <taxon>Alveolata</taxon>
        <taxon>Ciliophora</taxon>
        <taxon>Intramacronucleata</taxon>
        <taxon>Oligohymenophorea</taxon>
        <taxon>Peniculida</taxon>
        <taxon>Parameciidae</taxon>
        <taxon>Paramecium</taxon>
    </lineage>
</organism>
<name>A0A8S1WT30_PAROT</name>
<keyword evidence="7" id="KW-1185">Reference proteome</keyword>
<dbReference type="GO" id="GO:0008270">
    <property type="term" value="F:zinc ion binding"/>
    <property type="evidence" value="ECO:0007669"/>
    <property type="project" value="UniProtKB-KW"/>
</dbReference>
<dbReference type="OrthoDB" id="293261at2759"/>
<dbReference type="GO" id="GO:0000785">
    <property type="term" value="C:chromatin"/>
    <property type="evidence" value="ECO:0007669"/>
    <property type="project" value="TreeGrafter"/>
</dbReference>
<dbReference type="EMBL" id="CAJJDP010000100">
    <property type="protein sequence ID" value="CAD8191555.1"/>
    <property type="molecule type" value="Genomic_DNA"/>
</dbReference>
<keyword evidence="1" id="KW-0479">Metal-binding</keyword>
<keyword evidence="3" id="KW-0862">Zinc</keyword>
<evidence type="ECO:0000256" key="2">
    <source>
        <dbReference type="ARBA" id="ARBA00022771"/>
    </source>
</evidence>
<proteinExistence type="predicted"/>
<dbReference type="OMA" id="KIYENIW"/>
<reference evidence="6" key="1">
    <citation type="submission" date="2021-01" db="EMBL/GenBank/DDBJ databases">
        <authorList>
            <consortium name="Genoscope - CEA"/>
            <person name="William W."/>
        </authorList>
    </citation>
    <scope>NUCLEOTIDE SEQUENCE</scope>
</reference>
<comment type="caution">
    <text evidence="6">The sequence shown here is derived from an EMBL/GenBank/DDBJ whole genome shotgun (WGS) entry which is preliminary data.</text>
</comment>
<feature type="domain" description="SP-RING-type" evidence="5">
    <location>
        <begin position="218"/>
        <end position="307"/>
    </location>
</feature>
<evidence type="ECO:0000256" key="4">
    <source>
        <dbReference type="PROSITE-ProRule" id="PRU00452"/>
    </source>
</evidence>
<evidence type="ECO:0000259" key="5">
    <source>
        <dbReference type="PROSITE" id="PS51044"/>
    </source>
</evidence>
<keyword evidence="2 4" id="KW-0863">Zinc-finger</keyword>
<dbReference type="PANTHER" id="PTHR10782">
    <property type="entry name" value="ZINC FINGER MIZ DOMAIN-CONTAINING PROTEIN"/>
    <property type="match status" value="1"/>
</dbReference>
<evidence type="ECO:0000256" key="3">
    <source>
        <dbReference type="ARBA" id="ARBA00022833"/>
    </source>
</evidence>
<evidence type="ECO:0000256" key="1">
    <source>
        <dbReference type="ARBA" id="ARBA00022723"/>
    </source>
</evidence>
<dbReference type="AlphaFoldDB" id="A0A8S1WT30"/>
<sequence>MYKQCYCEQQNSLDSFSCITCKRQNHWPCYDYQITDKQPLEQRCLDCIFQASNPFKQIEHYVRFNNKKNKIFQIGKTVQEQQFSFTFEVTKYYEDIKKNQIILSIFCIKMKDQKQLFVWPSNNIEILVNERYQIKYHETDFAYVPPNNIVNGQNRIQLIFKDKNEYNSLFGILLVKNIEWQEVKQQIMDADKDQIEQIITQQKVFYFDKINKPDENSEESIDVQVQSNLSINLLDPFTTQQLQLPARGKNCQHVNCFDLNTFLIFNSQPNKSRWTCPYCNLTTTFDQIQIDYLQVRLLQDIKIDHPNIYYKIQRVSLNQLFQYQINPKLQKKQMQKKQQILNSQNLTQLIKINNKALEFENNQIQFEIVELQKRNNYTSAYITFKSAKKLIQKIKQKELLKHNIVKDASELAKYFCNLFDLKYYDKFSVFDSQVDLQFLESQQDFELICKAIYENTVSGLFIYFIRFIAPSLKIFAQAIMQFSFYLKLSFKSNYQKKMLELLLAASYDKNEKYSQGYNFKVICSLCKVTNDEYINHIIYLSQKIGTIFYNLNASSLFIVRNCINLSHMFDQDFIYNKLRDDQDIYESSIETIKEIYSIQILKENPNVSEILALILYILYKKDKIYENIWNQFNEYNLGNVKKKFKNLEYKNDFCYL</sequence>
<evidence type="ECO:0000313" key="6">
    <source>
        <dbReference type="EMBL" id="CAD8191555.1"/>
    </source>
</evidence>